<feature type="compositionally biased region" description="Low complexity" evidence="1">
    <location>
        <begin position="119"/>
        <end position="135"/>
    </location>
</feature>
<feature type="compositionally biased region" description="Low complexity" evidence="1">
    <location>
        <begin position="149"/>
        <end position="230"/>
    </location>
</feature>
<keyword evidence="2" id="KW-0732">Signal</keyword>
<gene>
    <name evidence="3" type="ORF">A4X03_0g7584</name>
</gene>
<feature type="region of interest" description="Disordered" evidence="1">
    <location>
        <begin position="118"/>
        <end position="235"/>
    </location>
</feature>
<comment type="caution">
    <text evidence="3">The sequence shown here is derived from an EMBL/GenBank/DDBJ whole genome shotgun (WGS) entry which is preliminary data.</text>
</comment>
<protein>
    <recommendedName>
        <fullName evidence="5">Hydrophobin</fullName>
    </recommendedName>
</protein>
<accession>A0A177TML2</accession>
<evidence type="ECO:0008006" key="5">
    <source>
        <dbReference type="Google" id="ProtNLM"/>
    </source>
</evidence>
<feature type="chain" id="PRO_5043668792" description="Hydrophobin" evidence="2">
    <location>
        <begin position="20"/>
        <end position="276"/>
    </location>
</feature>
<evidence type="ECO:0000256" key="1">
    <source>
        <dbReference type="SAM" id="MobiDB-lite"/>
    </source>
</evidence>
<evidence type="ECO:0000313" key="3">
    <source>
        <dbReference type="EMBL" id="KAE8244287.1"/>
    </source>
</evidence>
<dbReference type="PANTHER" id="PTHR24637">
    <property type="entry name" value="COLLAGEN"/>
    <property type="match status" value="1"/>
</dbReference>
<feature type="signal peptide" evidence="2">
    <location>
        <begin position="1"/>
        <end position="19"/>
    </location>
</feature>
<dbReference type="EMBL" id="LWDD02001855">
    <property type="protein sequence ID" value="KAE8244287.1"/>
    <property type="molecule type" value="Genomic_DNA"/>
</dbReference>
<reference evidence="3" key="2">
    <citation type="journal article" date="2019" name="IMA Fungus">
        <title>Genome sequencing and comparison of five Tilletia species to identify candidate genes for the detection of regulated species infecting wheat.</title>
        <authorList>
            <person name="Nguyen H.D.T."/>
            <person name="Sultana T."/>
            <person name="Kesanakurti P."/>
            <person name="Hambleton S."/>
        </authorList>
    </citation>
    <scope>NUCLEOTIDE SEQUENCE</scope>
    <source>
        <strain evidence="3">DAOMC 238032</strain>
    </source>
</reference>
<organism evidence="3 4">
    <name type="scientific">Tilletia caries</name>
    <name type="common">wheat bunt fungus</name>
    <dbReference type="NCBI Taxonomy" id="13290"/>
    <lineage>
        <taxon>Eukaryota</taxon>
        <taxon>Fungi</taxon>
        <taxon>Dikarya</taxon>
        <taxon>Basidiomycota</taxon>
        <taxon>Ustilaginomycotina</taxon>
        <taxon>Exobasidiomycetes</taxon>
        <taxon>Tilletiales</taxon>
        <taxon>Tilletiaceae</taxon>
        <taxon>Tilletia</taxon>
    </lineage>
</organism>
<dbReference type="PANTHER" id="PTHR24637:SF421">
    <property type="entry name" value="CUTICLE COLLAGEN DPY-2"/>
    <property type="match status" value="1"/>
</dbReference>
<dbReference type="Proteomes" id="UP000077671">
    <property type="component" value="Unassembled WGS sequence"/>
</dbReference>
<dbReference type="Pfam" id="PF01391">
    <property type="entry name" value="Collagen"/>
    <property type="match status" value="1"/>
</dbReference>
<reference evidence="3" key="1">
    <citation type="submission" date="2016-04" db="EMBL/GenBank/DDBJ databases">
        <authorList>
            <person name="Nguyen H.D."/>
            <person name="Kesanakurti P."/>
            <person name="Cullis J."/>
            <person name="Levesque C.A."/>
            <person name="Hambleton S."/>
        </authorList>
    </citation>
    <scope>NUCLEOTIDE SEQUENCE</scope>
    <source>
        <strain evidence="3">DAOMC 238032</strain>
    </source>
</reference>
<dbReference type="AlphaFoldDB" id="A0A177TML2"/>
<evidence type="ECO:0000256" key="2">
    <source>
        <dbReference type="SAM" id="SignalP"/>
    </source>
</evidence>
<sequence>MKTFTTATLLVASAVAANAACTPTKSDACNSISSGGLLNLGLLGCSDFKVNPVIDIFRRSDESSEEFVARAEMERALTSAKKTDACKSLSSAGFLNLNLFGCSKFDVSPKVHIFRRDGTAGTPGSAGSAGSAGSPGVKGTPGVPGSKNTPGQAGTPGTPGTPGTAGSPGVPGVPGTAGTPGTPGTPGTVTTKSATKSTATATSTATTKASTTKASTTKSATTSTPSTTAACPVPVSKSSCNDLSKAGLINLDLLGCFLFDVSPTIKVGQSFKNFFH</sequence>
<name>A0A177TML2_9BASI</name>
<dbReference type="InterPro" id="IPR008160">
    <property type="entry name" value="Collagen"/>
</dbReference>
<evidence type="ECO:0000313" key="4">
    <source>
        <dbReference type="Proteomes" id="UP000077671"/>
    </source>
</evidence>
<proteinExistence type="predicted"/>